<dbReference type="InterPro" id="IPR002657">
    <property type="entry name" value="BilAc:Na_symport/Acr3"/>
</dbReference>
<feature type="transmembrane region" description="Helical" evidence="10">
    <location>
        <begin position="271"/>
        <end position="296"/>
    </location>
</feature>
<dbReference type="PIRSF" id="PIRSF005508">
    <property type="entry name" value="Acr3"/>
    <property type="match status" value="1"/>
</dbReference>
<evidence type="ECO:0000256" key="8">
    <source>
        <dbReference type="ARBA" id="ARBA00023136"/>
    </source>
</evidence>
<dbReference type="Gene3D" id="1.20.1530.20">
    <property type="match status" value="1"/>
</dbReference>
<sequence length="366" mass="41161">MSQNTIPEVMVLQQEQEKEESPIKKLSFLDRYLSLWIILAMVIGTILGVYIPNFRNILNTTQIENVSLPVFIGLLLMLYPVFCKVRYEELHYIIGKKESVSYILFSLITNWIVCPLIMVGLAWACLPDLPQFRVGVLMIGIARCIAMVLVWNHLAGGDPEWCAIFVAINSIMQMILFSFYAYLFTVTIGGSSTVAIDMWFVAKNVLIFLGIPFAGGLVTRLLLRFGTRKHEWYDNKLIPFISPLALLGLLYTIFIMFALQGSQMVDQIGPVFRTIVPLVLYFAITWFSAMFVCYLLKFPFNIAIPQAFTASSNNFELAMAVAIATFGVDSHEALAATVGPLVEVPVLISLVYLTPVVAKYYKKTSE</sequence>
<keyword evidence="7 9" id="KW-1133">Transmembrane helix</keyword>
<feature type="transmembrane region" description="Helical" evidence="10">
    <location>
        <begin position="102"/>
        <end position="126"/>
    </location>
</feature>
<reference evidence="11" key="1">
    <citation type="submission" date="2020-05" db="EMBL/GenBank/DDBJ databases">
        <title>Phylogenomic resolution of chytrid fungi.</title>
        <authorList>
            <person name="Stajich J.E."/>
            <person name="Amses K."/>
            <person name="Simmons R."/>
            <person name="Seto K."/>
            <person name="Myers J."/>
            <person name="Bonds A."/>
            <person name="Quandt C.A."/>
            <person name="Barry K."/>
            <person name="Liu P."/>
            <person name="Grigoriev I."/>
            <person name="Longcore J.E."/>
            <person name="James T.Y."/>
        </authorList>
    </citation>
    <scope>NUCLEOTIDE SEQUENCE</scope>
    <source>
        <strain evidence="11">PLAUS21</strain>
    </source>
</reference>
<dbReference type="GO" id="GO:0015297">
    <property type="term" value="F:antiporter activity"/>
    <property type="evidence" value="ECO:0007669"/>
    <property type="project" value="UniProtKB-UniRule"/>
</dbReference>
<dbReference type="GO" id="GO:0046685">
    <property type="term" value="P:response to arsenic-containing substance"/>
    <property type="evidence" value="ECO:0007669"/>
    <property type="project" value="UniProtKB-KW"/>
</dbReference>
<evidence type="ECO:0000256" key="9">
    <source>
        <dbReference type="PIRNR" id="PIRNR005508"/>
    </source>
</evidence>
<evidence type="ECO:0000256" key="6">
    <source>
        <dbReference type="ARBA" id="ARBA00022849"/>
    </source>
</evidence>
<comment type="subcellular location">
    <subcellularLocation>
        <location evidence="1 9">Cell membrane</location>
        <topology evidence="1 9">Multi-pass membrane protein</topology>
    </subcellularLocation>
</comment>
<feature type="transmembrane region" description="Helical" evidence="10">
    <location>
        <begin position="237"/>
        <end position="259"/>
    </location>
</feature>
<evidence type="ECO:0000256" key="3">
    <source>
        <dbReference type="ARBA" id="ARBA00022448"/>
    </source>
</evidence>
<evidence type="ECO:0000313" key="11">
    <source>
        <dbReference type="EMBL" id="KAJ3262247.1"/>
    </source>
</evidence>
<comment type="caution">
    <text evidence="11">The sequence shown here is derived from an EMBL/GenBank/DDBJ whole genome shotgun (WGS) entry which is preliminary data.</text>
</comment>
<dbReference type="FunFam" id="1.20.1530.20:FF:000009">
    <property type="entry name" value="Arsenite transporter, ACR3 family"/>
    <property type="match status" value="1"/>
</dbReference>
<keyword evidence="6" id="KW-0059">Arsenical resistance</keyword>
<comment type="similarity">
    <text evidence="2 9">Belongs to the arsenical resistance-3 (ACR3) (TC 2.A.59) family.</text>
</comment>
<name>A0AAD5UMS9_9FUNG</name>
<dbReference type="EMBL" id="JADGKB010000002">
    <property type="protein sequence ID" value="KAJ3262247.1"/>
    <property type="molecule type" value="Genomic_DNA"/>
</dbReference>
<gene>
    <name evidence="11" type="ORF">HK103_002660</name>
</gene>
<evidence type="ECO:0000256" key="2">
    <source>
        <dbReference type="ARBA" id="ARBA00010110"/>
    </source>
</evidence>
<dbReference type="Proteomes" id="UP001210925">
    <property type="component" value="Unassembled WGS sequence"/>
</dbReference>
<evidence type="ECO:0000256" key="10">
    <source>
        <dbReference type="SAM" id="Phobius"/>
    </source>
</evidence>
<keyword evidence="4 9" id="KW-1003">Cell membrane</keyword>
<organism evidence="11 12">
    <name type="scientific">Boothiomyces macroporosus</name>
    <dbReference type="NCBI Taxonomy" id="261099"/>
    <lineage>
        <taxon>Eukaryota</taxon>
        <taxon>Fungi</taxon>
        <taxon>Fungi incertae sedis</taxon>
        <taxon>Chytridiomycota</taxon>
        <taxon>Chytridiomycota incertae sedis</taxon>
        <taxon>Chytridiomycetes</taxon>
        <taxon>Rhizophydiales</taxon>
        <taxon>Terramycetaceae</taxon>
        <taxon>Boothiomyces</taxon>
    </lineage>
</organism>
<dbReference type="GO" id="GO:0015105">
    <property type="term" value="F:arsenite transmembrane transporter activity"/>
    <property type="evidence" value="ECO:0007669"/>
    <property type="project" value="TreeGrafter"/>
</dbReference>
<evidence type="ECO:0008006" key="13">
    <source>
        <dbReference type="Google" id="ProtNLM"/>
    </source>
</evidence>
<dbReference type="InterPro" id="IPR038770">
    <property type="entry name" value="Na+/solute_symporter_sf"/>
</dbReference>
<dbReference type="PANTHER" id="PTHR43057:SF1">
    <property type="entry name" value="ARSENICAL-RESISTANCE PROTEIN 3"/>
    <property type="match status" value="1"/>
</dbReference>
<feature type="transmembrane region" description="Helical" evidence="10">
    <location>
        <begin position="205"/>
        <end position="225"/>
    </location>
</feature>
<accession>A0AAD5UMS9</accession>
<feature type="transmembrane region" description="Helical" evidence="10">
    <location>
        <begin position="132"/>
        <end position="151"/>
    </location>
</feature>
<dbReference type="InterPro" id="IPR004706">
    <property type="entry name" value="Arsenical-R_Acr3"/>
</dbReference>
<dbReference type="GO" id="GO:0005886">
    <property type="term" value="C:plasma membrane"/>
    <property type="evidence" value="ECO:0007669"/>
    <property type="project" value="UniProtKB-SubCell"/>
</dbReference>
<protein>
    <recommendedName>
        <fullName evidence="13">Arsenical-resistance protein</fullName>
    </recommendedName>
</protein>
<dbReference type="AlphaFoldDB" id="A0AAD5UMS9"/>
<keyword evidence="3 9" id="KW-0813">Transport</keyword>
<evidence type="ECO:0000256" key="5">
    <source>
        <dbReference type="ARBA" id="ARBA00022692"/>
    </source>
</evidence>
<evidence type="ECO:0000256" key="7">
    <source>
        <dbReference type="ARBA" id="ARBA00022989"/>
    </source>
</evidence>
<evidence type="ECO:0000313" key="12">
    <source>
        <dbReference type="Proteomes" id="UP001210925"/>
    </source>
</evidence>
<keyword evidence="12" id="KW-1185">Reference proteome</keyword>
<feature type="transmembrane region" description="Helical" evidence="10">
    <location>
        <begin position="32"/>
        <end position="51"/>
    </location>
</feature>
<proteinExistence type="inferred from homology"/>
<evidence type="ECO:0000256" key="4">
    <source>
        <dbReference type="ARBA" id="ARBA00022475"/>
    </source>
</evidence>
<feature type="transmembrane region" description="Helical" evidence="10">
    <location>
        <begin position="163"/>
        <end position="185"/>
    </location>
</feature>
<keyword evidence="8 9" id="KW-0472">Membrane</keyword>
<dbReference type="GO" id="GO:0015104">
    <property type="term" value="F:antimonite transmembrane transporter activity"/>
    <property type="evidence" value="ECO:0007669"/>
    <property type="project" value="TreeGrafter"/>
</dbReference>
<dbReference type="Pfam" id="PF01758">
    <property type="entry name" value="SBF"/>
    <property type="match status" value="1"/>
</dbReference>
<evidence type="ECO:0000256" key="1">
    <source>
        <dbReference type="ARBA" id="ARBA00004651"/>
    </source>
</evidence>
<keyword evidence="5 9" id="KW-0812">Transmembrane</keyword>
<feature type="transmembrane region" description="Helical" evidence="10">
    <location>
        <begin position="63"/>
        <end position="82"/>
    </location>
</feature>
<dbReference type="PANTHER" id="PTHR43057">
    <property type="entry name" value="ARSENITE EFFLUX TRANSPORTER"/>
    <property type="match status" value="1"/>
</dbReference>
<dbReference type="NCBIfam" id="TIGR00832">
    <property type="entry name" value="acr3"/>
    <property type="match status" value="1"/>
</dbReference>